<feature type="compositionally biased region" description="Polar residues" evidence="1">
    <location>
        <begin position="144"/>
        <end position="156"/>
    </location>
</feature>
<evidence type="ECO:0000313" key="3">
    <source>
        <dbReference type="Proteomes" id="UP001294444"/>
    </source>
</evidence>
<dbReference type="Proteomes" id="UP001294444">
    <property type="component" value="Unassembled WGS sequence"/>
</dbReference>
<feature type="compositionally biased region" description="Basic and acidic residues" evidence="1">
    <location>
        <begin position="99"/>
        <end position="110"/>
    </location>
</feature>
<accession>A0AAJ4XL04</accession>
<proteinExistence type="predicted"/>
<feature type="region of interest" description="Disordered" evidence="1">
    <location>
        <begin position="144"/>
        <end position="169"/>
    </location>
</feature>
<gene>
    <name evidence="2" type="ORF">MEPE_03209</name>
</gene>
<evidence type="ECO:0000313" key="2">
    <source>
        <dbReference type="EMBL" id="SNX84500.1"/>
    </source>
</evidence>
<dbReference type="AlphaFoldDB" id="A0AAJ4XL04"/>
<keyword evidence="3" id="KW-1185">Reference proteome</keyword>
<protein>
    <submittedName>
        <fullName evidence="2">Uncharacterized protein</fullName>
    </submittedName>
</protein>
<dbReference type="EMBL" id="OAPG01000006">
    <property type="protein sequence ID" value="SNX84500.1"/>
    <property type="molecule type" value="Genomic_DNA"/>
</dbReference>
<comment type="caution">
    <text evidence="2">The sequence shown here is derived from an EMBL/GenBank/DDBJ whole genome shotgun (WGS) entry which is preliminary data.</text>
</comment>
<organism evidence="2 3">
    <name type="scientific">Melanopsichium pennsylvanicum</name>
    <dbReference type="NCBI Taxonomy" id="63383"/>
    <lineage>
        <taxon>Eukaryota</taxon>
        <taxon>Fungi</taxon>
        <taxon>Dikarya</taxon>
        <taxon>Basidiomycota</taxon>
        <taxon>Ustilaginomycotina</taxon>
        <taxon>Ustilaginomycetes</taxon>
        <taxon>Ustilaginales</taxon>
        <taxon>Ustilaginaceae</taxon>
        <taxon>Melanopsichium</taxon>
    </lineage>
</organism>
<feature type="compositionally biased region" description="Basic and acidic residues" evidence="1">
    <location>
        <begin position="157"/>
        <end position="169"/>
    </location>
</feature>
<feature type="region of interest" description="Disordered" evidence="1">
    <location>
        <begin position="89"/>
        <end position="119"/>
    </location>
</feature>
<sequence length="169" mass="19362">MPTRARLRWKNLELSCCNQSLCIKSHERARNRGGANTVPSGRTNRRSLSAASSSREAEDGSLFLSCSARWNTRIRIWLRLDCATKLRSDPKKLRKSLSRRRESSFQKPESDGSMQLSCQRPDQPELWYATFREDESVCFCRAQSHSRPTAGHGSTVTEERQDPDDDKKN</sequence>
<reference evidence="2" key="1">
    <citation type="submission" date="2023-10" db="EMBL/GenBank/DDBJ databases">
        <authorList>
            <person name="Guldener U."/>
        </authorList>
    </citation>
    <scope>NUCLEOTIDE SEQUENCE</scope>
    <source>
        <strain evidence="2">Mp4</strain>
    </source>
</reference>
<evidence type="ECO:0000256" key="1">
    <source>
        <dbReference type="SAM" id="MobiDB-lite"/>
    </source>
</evidence>
<name>A0AAJ4XL04_9BASI</name>
<feature type="region of interest" description="Disordered" evidence="1">
    <location>
        <begin position="30"/>
        <end position="53"/>
    </location>
</feature>